<accession>A0A4Y8ATD3</accession>
<organism evidence="3 4">
    <name type="scientific">Gramella jeungdoensis</name>
    <dbReference type="NCBI Taxonomy" id="708091"/>
    <lineage>
        <taxon>Bacteria</taxon>
        <taxon>Pseudomonadati</taxon>
        <taxon>Bacteroidota</taxon>
        <taxon>Flavobacteriia</taxon>
        <taxon>Flavobacteriales</taxon>
        <taxon>Flavobacteriaceae</taxon>
        <taxon>Christiangramia</taxon>
    </lineage>
</organism>
<dbReference type="EMBL" id="SNQI01000003">
    <property type="protein sequence ID" value="TEW73926.1"/>
    <property type="molecule type" value="Genomic_DNA"/>
</dbReference>
<keyword evidence="4" id="KW-1185">Reference proteome</keyword>
<dbReference type="Pfam" id="PF18962">
    <property type="entry name" value="Por_Secre_tail"/>
    <property type="match status" value="1"/>
</dbReference>
<dbReference type="NCBIfam" id="TIGR04183">
    <property type="entry name" value="Por_Secre_tail"/>
    <property type="match status" value="1"/>
</dbReference>
<protein>
    <submittedName>
        <fullName evidence="3">T9SS type A sorting domain-containing protein</fullName>
    </submittedName>
</protein>
<evidence type="ECO:0000313" key="4">
    <source>
        <dbReference type="Proteomes" id="UP000298517"/>
    </source>
</evidence>
<dbReference type="InterPro" id="IPR026444">
    <property type="entry name" value="Secre_tail"/>
</dbReference>
<comment type="caution">
    <text evidence="3">The sequence shown here is derived from an EMBL/GenBank/DDBJ whole genome shotgun (WGS) entry which is preliminary data.</text>
</comment>
<gene>
    <name evidence="3" type="ORF">E2488_10645</name>
</gene>
<evidence type="ECO:0000259" key="2">
    <source>
        <dbReference type="Pfam" id="PF18962"/>
    </source>
</evidence>
<dbReference type="Proteomes" id="UP000298517">
    <property type="component" value="Unassembled WGS sequence"/>
</dbReference>
<evidence type="ECO:0000256" key="1">
    <source>
        <dbReference type="ARBA" id="ARBA00022729"/>
    </source>
</evidence>
<dbReference type="AlphaFoldDB" id="A0A4Y8ATD3"/>
<name>A0A4Y8ATD3_9FLAO</name>
<sequence>MGLNYFFYSIKKEHFLHFIVLVTTLIFIPEMVNSQTRGEKSSFSKDLLFEKKLLNFNLDQSPTIGSSSRVQFSQTISNTNNSDIGNGVIKDILGASGIDIPDWLSNLTGGASFFCSDITPVFNASASINVGGYYQTKSVGTSNVEVIYPVKVFVEFPEENTFACGDLIKITTSYSILEPTNKNKLKVTPPFITQEIGAVLNNLSFDAEFGLDAEVGFGVSVAGVEICSNKLYFDKKKSFSFKPTIPNLPPLVTVCEQAFGTGANESSLLSCSSPTEAKPLLKLGQFILDDYNSRHNTKYTFATFPNINTVVIAPPDFATSLDAPTIPELEGVFKNTQSYPLTFSSDNEVKKLVYSGSQNAVSKMSIDLISFLDYSKISTSYSLGSGAGIVDLGDVAPVFTMNQHMNFEFSPTINLTIDLGESMKYEVFNNEDISVRNGTGRLVDIVAGQYIMAQFPQNCSTPINASGSSYLNGNFKSKITQDYYKSIQLKFGEIKLKDVIDLTILNKTIGNSKFGSKSIVDSSLMLETNHFSLPSFVLDPEDPIITIDDVTIEDMRNLGNGEKAIVYKVQVSNGGDVKLNDVRLELDLEKTFKTAKAYSVSCLFSNAFSTNLNFNGNAEKNLLGNGNSLEIGESKYVEILVKVKPEIAKAGSGGCFDSVDYSTSSKAFAISPIGTAIENNYNQCTKTTTGKDIIATAGMGASVINDINDYTIYGWDLVKFDKPHKTSMGNIGSSGDVIFENTSKQNSAPTIIIGDIQVGKQLFIQGESKIEADYILIYETIKMPNKKGEFTLNGTYIENSSCVATQPIITLNSPKVTGKNKVIISKNTLKVIPPGNYREIVFFEGSEAVFTSGIYNIGRLAVLGNNTKIQYNILSQKVRLNIDTWQINGKNIQMNLTNGNVNNVIYNYSGKQPISFNASNVKGRIFAPNAKVEFSESTSMEGTCYAKTVNFKTGSYFIGAKFLKELIVNPNCQDVLTPNNGIYAKSNLNSFSSLVKEEILSKQLFTVNVYPNPTKDIITIEGMPNNLEVIIKVFNSIGQLILQQKNNSTVESISLESLPSGLYYIHIEGTDSTIIIKE</sequence>
<evidence type="ECO:0000313" key="3">
    <source>
        <dbReference type="EMBL" id="TEW73926.1"/>
    </source>
</evidence>
<reference evidence="3 4" key="1">
    <citation type="journal article" date="2011" name="J. Microbiol.">
        <title>Gramella jeungdoensis sp. nov., isolated from a solar saltern in Korea.</title>
        <authorList>
            <person name="Joung Y."/>
            <person name="Kim H."/>
            <person name="Jang T."/>
            <person name="Ahn T.S."/>
            <person name="Joh K."/>
        </authorList>
    </citation>
    <scope>NUCLEOTIDE SEQUENCE [LARGE SCALE GENOMIC DNA]</scope>
    <source>
        <strain evidence="3 4">KCTC 23123</strain>
    </source>
</reference>
<proteinExistence type="predicted"/>
<feature type="domain" description="Secretion system C-terminal sorting" evidence="2">
    <location>
        <begin position="1009"/>
        <end position="1075"/>
    </location>
</feature>
<keyword evidence="1" id="KW-0732">Signal</keyword>